<protein>
    <recommendedName>
        <fullName evidence="4">Integral membrane protein</fullName>
    </recommendedName>
</protein>
<keyword evidence="2" id="KW-0812">Transmembrane</keyword>
<sequence>MRDGGRGRLDPARVGVRAGPAVGEGAPRPRETVVSGRPCRTGSVRMEGPSARSEDAEMCWSAEADLVAGAGIAAVGVGCVVRAGRVRDLPLAALPLLLGVHQMIEAAVWASDGGTGPATLAWTVIALPLLALWLPAGVLCAAPRDARRRLLVPLAVGAATATVLAYALATRPVRAEVRGHTVGYVVDLPHAPLLVAGYLVATVGSLLLSGDRGLRRLGMVIAVGALVCWGLWRLEFVSTWCAFAAVCSVVLLGWVNGRRALPAGRPS</sequence>
<reference evidence="3" key="1">
    <citation type="journal article" date="2006" name="Mol. Biol. Evol.">
        <title>Evolution of the terminal regions of the Streptomyces linear chromosome.</title>
        <authorList>
            <person name="Choulet F."/>
            <person name="Aigle B."/>
            <person name="Gallois A."/>
            <person name="Mangenot S."/>
            <person name="Gerbaud C."/>
            <person name="Truong C."/>
            <person name="Francou F.X."/>
            <person name="Fourrier C."/>
            <person name="Guerineau M."/>
            <person name="Decaris B."/>
            <person name="Barbe V."/>
            <person name="Pernodet J.L."/>
            <person name="Leblond P."/>
        </authorList>
    </citation>
    <scope>NUCLEOTIDE SEQUENCE</scope>
    <source>
        <strain evidence="3">ATCC 23877</strain>
    </source>
</reference>
<evidence type="ECO:0000256" key="2">
    <source>
        <dbReference type="SAM" id="Phobius"/>
    </source>
</evidence>
<feature type="transmembrane region" description="Helical" evidence="2">
    <location>
        <begin position="217"/>
        <end position="234"/>
    </location>
</feature>
<dbReference type="EMBL" id="AM238663">
    <property type="protein sequence ID" value="CAJ89950.1"/>
    <property type="molecule type" value="Genomic_DNA"/>
</dbReference>
<feature type="transmembrane region" description="Helical" evidence="2">
    <location>
        <begin position="122"/>
        <end position="143"/>
    </location>
</feature>
<feature type="region of interest" description="Disordered" evidence="1">
    <location>
        <begin position="1"/>
        <end position="50"/>
    </location>
</feature>
<name>A3KJR5_STRA7</name>
<feature type="transmembrane region" description="Helical" evidence="2">
    <location>
        <begin position="189"/>
        <end position="210"/>
    </location>
</feature>
<evidence type="ECO:0000256" key="1">
    <source>
        <dbReference type="SAM" id="MobiDB-lite"/>
    </source>
</evidence>
<evidence type="ECO:0000313" key="3">
    <source>
        <dbReference type="EMBL" id="CAJ89950.1"/>
    </source>
</evidence>
<dbReference type="AlphaFoldDB" id="A3KJR5"/>
<keyword evidence="2" id="KW-0472">Membrane</keyword>
<keyword evidence="2" id="KW-1133">Transmembrane helix</keyword>
<accession>A3KJR5</accession>
<feature type="compositionally biased region" description="Basic and acidic residues" evidence="1">
    <location>
        <begin position="1"/>
        <end position="11"/>
    </location>
</feature>
<proteinExistence type="predicted"/>
<dbReference type="Pfam" id="PF20334">
    <property type="entry name" value="DUF6629"/>
    <property type="match status" value="1"/>
</dbReference>
<evidence type="ECO:0008006" key="4">
    <source>
        <dbReference type="Google" id="ProtNLM"/>
    </source>
</evidence>
<feature type="transmembrane region" description="Helical" evidence="2">
    <location>
        <begin position="240"/>
        <end position="257"/>
    </location>
</feature>
<feature type="transmembrane region" description="Helical" evidence="2">
    <location>
        <begin position="91"/>
        <end position="110"/>
    </location>
</feature>
<gene>
    <name evidence="3" type="ORF">SAML0964</name>
</gene>
<dbReference type="InterPro" id="IPR046737">
    <property type="entry name" value="DUF6629"/>
</dbReference>
<feature type="transmembrane region" description="Helical" evidence="2">
    <location>
        <begin position="150"/>
        <end position="169"/>
    </location>
</feature>
<organism evidence="3">
    <name type="scientific">Streptomyces ambofaciens (strain ATCC 23877 / 3486 / DSM 40053 / JCM 4204 / NBRC 12836 / NRRL B-2516)</name>
    <dbReference type="NCBI Taxonomy" id="278992"/>
    <lineage>
        <taxon>Bacteria</taxon>
        <taxon>Bacillati</taxon>
        <taxon>Actinomycetota</taxon>
        <taxon>Actinomycetes</taxon>
        <taxon>Kitasatosporales</taxon>
        <taxon>Streptomycetaceae</taxon>
        <taxon>Streptomyces</taxon>
    </lineage>
</organism>